<dbReference type="PANTHER" id="PTHR24412:SF489">
    <property type="entry name" value="RING FINGER DOMAIN AND KELCH REPEAT-CONTAINING PROTEIN DDB_G0271372"/>
    <property type="match status" value="1"/>
</dbReference>
<dbReference type="SMART" id="SM00612">
    <property type="entry name" value="Kelch"/>
    <property type="match status" value="6"/>
</dbReference>
<dbReference type="Gene3D" id="1.25.40.420">
    <property type="match status" value="1"/>
</dbReference>
<accession>A0AB34IZX1</accession>
<keyword evidence="2" id="KW-0677">Repeat</keyword>
<keyword evidence="1" id="KW-0880">Kelch repeat</keyword>
<dbReference type="Pfam" id="PF24681">
    <property type="entry name" value="Kelch_KLHDC2_KLHL20_DRC7"/>
    <property type="match status" value="1"/>
</dbReference>
<name>A0AB34IZX1_PRYPA</name>
<keyword evidence="5" id="KW-1185">Reference proteome</keyword>
<protein>
    <recommendedName>
        <fullName evidence="3">BTB domain-containing protein</fullName>
    </recommendedName>
</protein>
<dbReference type="Pfam" id="PF00651">
    <property type="entry name" value="BTB"/>
    <property type="match status" value="1"/>
</dbReference>
<dbReference type="InterPro" id="IPR000210">
    <property type="entry name" value="BTB/POZ_dom"/>
</dbReference>
<dbReference type="Proteomes" id="UP001515480">
    <property type="component" value="Unassembled WGS sequence"/>
</dbReference>
<gene>
    <name evidence="4" type="ORF">AB1Y20_004841</name>
</gene>
<dbReference type="PROSITE" id="PS50097">
    <property type="entry name" value="BTB"/>
    <property type="match status" value="1"/>
</dbReference>
<dbReference type="InterPro" id="IPR006652">
    <property type="entry name" value="Kelch_1"/>
</dbReference>
<evidence type="ECO:0000313" key="4">
    <source>
        <dbReference type="EMBL" id="KAL1508746.1"/>
    </source>
</evidence>
<dbReference type="Pfam" id="PF01344">
    <property type="entry name" value="Kelch_1"/>
    <property type="match status" value="1"/>
</dbReference>
<reference evidence="4 5" key="1">
    <citation type="journal article" date="2024" name="Science">
        <title>Giant polyketide synthase enzymes in the biosynthesis of giant marine polyether toxins.</title>
        <authorList>
            <person name="Fallon T.R."/>
            <person name="Shende V.V."/>
            <person name="Wierzbicki I.H."/>
            <person name="Pendleton A.L."/>
            <person name="Watervoot N.F."/>
            <person name="Auber R.P."/>
            <person name="Gonzalez D.J."/>
            <person name="Wisecaver J.H."/>
            <person name="Moore B.S."/>
        </authorList>
    </citation>
    <scope>NUCLEOTIDE SEQUENCE [LARGE SCALE GENOMIC DNA]</scope>
    <source>
        <strain evidence="4 5">12B1</strain>
    </source>
</reference>
<dbReference type="InterPro" id="IPR015915">
    <property type="entry name" value="Kelch-typ_b-propeller"/>
</dbReference>
<sequence>MTTLLSGGVALPPRLVRYWGEGVLCDAHIKVEDSVFNAHRLVLASASDYFEALIVNERFADSAGSFELPEMRAEAFAAVLGFMYHGECRVATGRLLVDVLQAAMRLQVVPLVLAASKAMRKRLSAETALAIWQHAETNNLKGLRDDALLVAARDFEAVSATDEWLRAPAQLVVQLLCAERLHVSSESRVFEAAARWLAASAAPEENAAAVFSCVRFALLPREYVLERVLPEPMLQSGAAMKLVAMAGWEAPAHGAASTARCGFDRCIYALGGLDRATNSLSSVERYSVTDNRWVPSPPLTVARSHSGVVTMDSLHSCTIYVLGGHASGQSLSSVECFNPSGERWEAGVSMPAPRYAFGAAVVEGLIYVIGGRRGEEILKSVERFDPGTGEWESMPGMSYAREGCGVAVLDEAIYVMGGFDGVTHLNSVERFSIKDDCWEVLPPMNSGRMGCGAAAVGGGVYVMGGYSEIDVQESRIARMGSVNSVERYDVGRGVWDLVAPMTTPRMGCGVVACDDDALYVVGGRSSGEVLESVERYDLKSSTWQSQATLLQARSACALAISQ</sequence>
<evidence type="ECO:0000259" key="3">
    <source>
        <dbReference type="PROSITE" id="PS50097"/>
    </source>
</evidence>
<dbReference type="InterPro" id="IPR011333">
    <property type="entry name" value="SKP1/BTB/POZ_sf"/>
</dbReference>
<evidence type="ECO:0000256" key="1">
    <source>
        <dbReference type="ARBA" id="ARBA00022441"/>
    </source>
</evidence>
<dbReference type="SUPFAM" id="SSF117281">
    <property type="entry name" value="Kelch motif"/>
    <property type="match status" value="3"/>
</dbReference>
<proteinExistence type="predicted"/>
<dbReference type="InterPro" id="IPR011705">
    <property type="entry name" value="BACK"/>
</dbReference>
<dbReference type="Gene3D" id="3.30.710.10">
    <property type="entry name" value="Potassium Channel Kv1.1, Chain A"/>
    <property type="match status" value="1"/>
</dbReference>
<dbReference type="Gene3D" id="2.120.10.80">
    <property type="entry name" value="Kelch-type beta propeller"/>
    <property type="match status" value="2"/>
</dbReference>
<dbReference type="EMBL" id="JBGBPQ010000016">
    <property type="protein sequence ID" value="KAL1508746.1"/>
    <property type="molecule type" value="Genomic_DNA"/>
</dbReference>
<dbReference type="PANTHER" id="PTHR24412">
    <property type="entry name" value="KELCH PROTEIN"/>
    <property type="match status" value="1"/>
</dbReference>
<comment type="caution">
    <text evidence="4">The sequence shown here is derived from an EMBL/GenBank/DDBJ whole genome shotgun (WGS) entry which is preliminary data.</text>
</comment>
<evidence type="ECO:0000313" key="5">
    <source>
        <dbReference type="Proteomes" id="UP001515480"/>
    </source>
</evidence>
<organism evidence="4 5">
    <name type="scientific">Prymnesium parvum</name>
    <name type="common">Toxic golden alga</name>
    <dbReference type="NCBI Taxonomy" id="97485"/>
    <lineage>
        <taxon>Eukaryota</taxon>
        <taxon>Haptista</taxon>
        <taxon>Haptophyta</taxon>
        <taxon>Prymnesiophyceae</taxon>
        <taxon>Prymnesiales</taxon>
        <taxon>Prymnesiaceae</taxon>
        <taxon>Prymnesium</taxon>
    </lineage>
</organism>
<evidence type="ECO:0000256" key="2">
    <source>
        <dbReference type="ARBA" id="ARBA00022737"/>
    </source>
</evidence>
<dbReference type="Pfam" id="PF07707">
    <property type="entry name" value="BACK"/>
    <property type="match status" value="1"/>
</dbReference>
<dbReference type="AlphaFoldDB" id="A0AB34IZX1"/>
<dbReference type="SUPFAM" id="SSF54695">
    <property type="entry name" value="POZ domain"/>
    <property type="match status" value="1"/>
</dbReference>
<feature type="domain" description="BTB" evidence="3">
    <location>
        <begin position="25"/>
        <end position="92"/>
    </location>
</feature>
<dbReference type="SMART" id="SM00225">
    <property type="entry name" value="BTB"/>
    <property type="match status" value="1"/>
</dbReference>
<dbReference type="SMART" id="SM00875">
    <property type="entry name" value="BACK"/>
    <property type="match status" value="1"/>
</dbReference>
<dbReference type="CDD" id="cd18186">
    <property type="entry name" value="BTB_POZ_ZBTB_KLHL-like"/>
    <property type="match status" value="1"/>
</dbReference>